<feature type="signal peptide" evidence="2">
    <location>
        <begin position="1"/>
        <end position="20"/>
    </location>
</feature>
<reference evidence="3 4" key="1">
    <citation type="journal article" date="2016" name="Nat. Commun.">
        <title>Ectomycorrhizal ecology is imprinted in the genome of the dominant symbiotic fungus Cenococcum geophilum.</title>
        <authorList>
            <consortium name="DOE Joint Genome Institute"/>
            <person name="Peter M."/>
            <person name="Kohler A."/>
            <person name="Ohm R.A."/>
            <person name="Kuo A."/>
            <person name="Krutzmann J."/>
            <person name="Morin E."/>
            <person name="Arend M."/>
            <person name="Barry K.W."/>
            <person name="Binder M."/>
            <person name="Choi C."/>
            <person name="Clum A."/>
            <person name="Copeland A."/>
            <person name="Grisel N."/>
            <person name="Haridas S."/>
            <person name="Kipfer T."/>
            <person name="LaButti K."/>
            <person name="Lindquist E."/>
            <person name="Lipzen A."/>
            <person name="Maire R."/>
            <person name="Meier B."/>
            <person name="Mihaltcheva S."/>
            <person name="Molinier V."/>
            <person name="Murat C."/>
            <person name="Poggeler S."/>
            <person name="Quandt C.A."/>
            <person name="Sperisen C."/>
            <person name="Tritt A."/>
            <person name="Tisserant E."/>
            <person name="Crous P.W."/>
            <person name="Henrissat B."/>
            <person name="Nehls U."/>
            <person name="Egli S."/>
            <person name="Spatafora J.W."/>
            <person name="Grigoriev I.V."/>
            <person name="Martin F.M."/>
        </authorList>
    </citation>
    <scope>NUCLEOTIDE SEQUENCE [LARGE SCALE GENOMIC DNA]</scope>
    <source>
        <strain evidence="3 4">CBS 207.34</strain>
    </source>
</reference>
<proteinExistence type="predicted"/>
<sequence length="77" mass="8331">MPQSPLNFVFLSAPLQALEAGLTALNYVQSCVRRIRQSTPELVGPFVACPSTIFCEPKARGASQADQGPSEKRRPLS</sequence>
<dbReference type="AlphaFoldDB" id="A0A8E2JL91"/>
<feature type="chain" id="PRO_5034150033" evidence="2">
    <location>
        <begin position="21"/>
        <end position="77"/>
    </location>
</feature>
<evidence type="ECO:0000256" key="1">
    <source>
        <dbReference type="SAM" id="MobiDB-lite"/>
    </source>
</evidence>
<feature type="region of interest" description="Disordered" evidence="1">
    <location>
        <begin position="58"/>
        <end position="77"/>
    </location>
</feature>
<evidence type="ECO:0000256" key="2">
    <source>
        <dbReference type="SAM" id="SignalP"/>
    </source>
</evidence>
<name>A0A8E2JL91_9PEZI</name>
<dbReference type="EMBL" id="KV751158">
    <property type="protein sequence ID" value="OCL01278.1"/>
    <property type="molecule type" value="Genomic_DNA"/>
</dbReference>
<evidence type="ECO:0000313" key="3">
    <source>
        <dbReference type="EMBL" id="OCL01278.1"/>
    </source>
</evidence>
<keyword evidence="2" id="KW-0732">Signal</keyword>
<organism evidence="3 4">
    <name type="scientific">Glonium stellatum</name>
    <dbReference type="NCBI Taxonomy" id="574774"/>
    <lineage>
        <taxon>Eukaryota</taxon>
        <taxon>Fungi</taxon>
        <taxon>Dikarya</taxon>
        <taxon>Ascomycota</taxon>
        <taxon>Pezizomycotina</taxon>
        <taxon>Dothideomycetes</taxon>
        <taxon>Pleosporomycetidae</taxon>
        <taxon>Gloniales</taxon>
        <taxon>Gloniaceae</taxon>
        <taxon>Glonium</taxon>
    </lineage>
</organism>
<dbReference type="Proteomes" id="UP000250140">
    <property type="component" value="Unassembled WGS sequence"/>
</dbReference>
<keyword evidence="4" id="KW-1185">Reference proteome</keyword>
<gene>
    <name evidence="3" type="ORF">AOQ84DRAFT_357951</name>
</gene>
<evidence type="ECO:0000313" key="4">
    <source>
        <dbReference type="Proteomes" id="UP000250140"/>
    </source>
</evidence>
<protein>
    <submittedName>
        <fullName evidence="3">Uncharacterized protein</fullName>
    </submittedName>
</protein>
<accession>A0A8E2JL91</accession>